<sequence>MDKSDYLRTLGNRQLTEYYKVTYQKLNTIKEEIIENITNILGKGPDIDKEEYGDTKKFLRQCKPYETSIKEEKKDLFTILMNKEKDIQKEIRERQIKMLRSIRIITPSIRVRTIIENTRWEDFMAFDDMIRYIKLKHEWKAHTRPQKKIIQIPQKLVDLSDFIWQPITIILENNSWPLEN</sequence>
<reference evidence="1" key="1">
    <citation type="journal article" date="2012" name="Science">
        <title>Fermentation, hydrogen, and sulfur metabolism in multiple uncultivated bacterial phyla.</title>
        <authorList>
            <person name="Wrighton K.C."/>
            <person name="Thomas B.C."/>
            <person name="Sharon I."/>
            <person name="Miller C.S."/>
            <person name="Castelle C.J."/>
            <person name="VerBerkmoes N.C."/>
            <person name="Wilkins M.J."/>
            <person name="Hettich R.L."/>
            <person name="Lipton M.S."/>
            <person name="Williams K.H."/>
            <person name="Long P.E."/>
            <person name="Banfield J.F."/>
        </authorList>
    </citation>
    <scope>NUCLEOTIDE SEQUENCE [LARGE SCALE GENOMIC DNA]</scope>
</reference>
<comment type="caution">
    <text evidence="1">The sequence shown here is derived from an EMBL/GenBank/DDBJ whole genome shotgun (WGS) entry which is preliminary data.</text>
</comment>
<evidence type="ECO:0000313" key="1">
    <source>
        <dbReference type="EMBL" id="EKD24627.1"/>
    </source>
</evidence>
<organism evidence="1">
    <name type="scientific">uncultured bacterium</name>
    <name type="common">gcode 4</name>
    <dbReference type="NCBI Taxonomy" id="1234023"/>
    <lineage>
        <taxon>Bacteria</taxon>
        <taxon>environmental samples</taxon>
    </lineage>
</organism>
<accession>K1XHT6</accession>
<dbReference type="EMBL" id="AMFJ01036187">
    <property type="protein sequence ID" value="EKD24627.1"/>
    <property type="molecule type" value="Genomic_DNA"/>
</dbReference>
<protein>
    <submittedName>
        <fullName evidence="1">Uncharacterized protein</fullName>
    </submittedName>
</protein>
<proteinExistence type="predicted"/>
<name>K1XHT6_9BACT</name>
<gene>
    <name evidence="1" type="ORF">ACD_80C00180G0001</name>
</gene>
<dbReference type="AlphaFoldDB" id="K1XHT6"/>